<evidence type="ECO:0000313" key="1">
    <source>
        <dbReference type="EMBL" id="CAG8640705.1"/>
    </source>
</evidence>
<gene>
    <name evidence="1" type="ORF">POCULU_LOCUS9403</name>
</gene>
<protein>
    <submittedName>
        <fullName evidence="1">10242_t:CDS:1</fullName>
    </submittedName>
</protein>
<feature type="non-terminal residue" evidence="1">
    <location>
        <position position="555"/>
    </location>
</feature>
<dbReference type="OrthoDB" id="2963168at2759"/>
<dbReference type="EMBL" id="CAJVPJ010003493">
    <property type="protein sequence ID" value="CAG8640705.1"/>
    <property type="molecule type" value="Genomic_DNA"/>
</dbReference>
<dbReference type="PANTHER" id="PTHR14187:SF5">
    <property type="entry name" value="HEAT SHOCK 70 KDA PROTEIN 12A"/>
    <property type="match status" value="1"/>
</dbReference>
<dbReference type="Gene3D" id="3.30.420.40">
    <property type="match status" value="2"/>
</dbReference>
<keyword evidence="2" id="KW-1185">Reference proteome</keyword>
<reference evidence="1" key="1">
    <citation type="submission" date="2021-06" db="EMBL/GenBank/DDBJ databases">
        <authorList>
            <person name="Kallberg Y."/>
            <person name="Tangrot J."/>
            <person name="Rosling A."/>
        </authorList>
    </citation>
    <scope>NUCLEOTIDE SEQUENCE</scope>
    <source>
        <strain evidence="1">IA702</strain>
    </source>
</reference>
<comment type="caution">
    <text evidence="1">The sequence shown here is derived from an EMBL/GenBank/DDBJ whole genome shotgun (WGS) entry which is preliminary data.</text>
</comment>
<dbReference type="Proteomes" id="UP000789572">
    <property type="component" value="Unassembled WGS sequence"/>
</dbReference>
<dbReference type="Gene3D" id="3.90.640.10">
    <property type="entry name" value="Actin, Chain A, domain 4"/>
    <property type="match status" value="1"/>
</dbReference>
<name>A0A9N9DHN6_9GLOM</name>
<sequence length="555" mass="63632">FGTTFSGFALKHVEDEESEIFINWPKSSRATVTSPKVPTVLLYDEDLNVRQWGYAATLLDESYDDEDEALFAEQFKLHLSDDADINKPLLPRGVDHIKAINDYLRELTKVIRDRITTKWQGSVNFPENVRTVMTVPVEWSDDAITAMRDAALEVGLVTRACLANLEFINEPEAAALYCFGSCPEYKLKPGDAFMTVDCGGGTVDLTTRYLIEDGALGEETESTCETCGSTFVDKEFLKFIGQRLGINKRQMNKLRRDNCVAFQQLTDTFIIPIKTDFTGEESDFPRARRLRLDCPKYHVFVENTSFEKRHLMTKAGWIIDIKFHDVKRMFDTVVDKILRLIHDQIHNSGRMCSALFLVGGFSESVYLQKRIKEKFVKDVRKIVVPRNPICAVMRGALQYGLEIEEDPTKTNYRCNKIIKTRKLRYTYGTEILNPILFACGIPGFSRLAKRGDEVTVGSTFKEIYYPVSRRQKQMSMNLYYTRRYNVLSPFEEDVSMLHEWKINVPKVGDDEDVPGIEMSLNFGQREVTIKANHYLTGEKCVTSKLPRRDCVKTEL</sequence>
<organism evidence="1 2">
    <name type="scientific">Paraglomus occultum</name>
    <dbReference type="NCBI Taxonomy" id="144539"/>
    <lineage>
        <taxon>Eukaryota</taxon>
        <taxon>Fungi</taxon>
        <taxon>Fungi incertae sedis</taxon>
        <taxon>Mucoromycota</taxon>
        <taxon>Glomeromycotina</taxon>
        <taxon>Glomeromycetes</taxon>
        <taxon>Paraglomerales</taxon>
        <taxon>Paraglomeraceae</taxon>
        <taxon>Paraglomus</taxon>
    </lineage>
</organism>
<proteinExistence type="predicted"/>
<evidence type="ECO:0000313" key="2">
    <source>
        <dbReference type="Proteomes" id="UP000789572"/>
    </source>
</evidence>
<dbReference type="AlphaFoldDB" id="A0A9N9DHN6"/>
<dbReference type="InterPro" id="IPR043129">
    <property type="entry name" value="ATPase_NBD"/>
</dbReference>
<dbReference type="SUPFAM" id="SSF53067">
    <property type="entry name" value="Actin-like ATPase domain"/>
    <property type="match status" value="2"/>
</dbReference>
<dbReference type="PANTHER" id="PTHR14187">
    <property type="entry name" value="ALPHA KINASE/ELONGATION FACTOR 2 KINASE"/>
    <property type="match status" value="1"/>
</dbReference>
<accession>A0A9N9DHN6</accession>